<evidence type="ECO:0000313" key="3">
    <source>
        <dbReference type="Proteomes" id="UP000316092"/>
    </source>
</evidence>
<dbReference type="InterPro" id="IPR014710">
    <property type="entry name" value="RmlC-like_jellyroll"/>
</dbReference>
<protein>
    <submittedName>
        <fullName evidence="2">Cupin domain-containing protein</fullName>
    </submittedName>
</protein>
<evidence type="ECO:0000259" key="1">
    <source>
        <dbReference type="Pfam" id="PF07883"/>
    </source>
</evidence>
<dbReference type="PANTHER" id="PTHR43698">
    <property type="entry name" value="RIBD C-TERMINAL DOMAIN CONTAINING PROTEIN"/>
    <property type="match status" value="1"/>
</dbReference>
<dbReference type="Proteomes" id="UP000316092">
    <property type="component" value="Unassembled WGS sequence"/>
</dbReference>
<dbReference type="InterPro" id="IPR011051">
    <property type="entry name" value="RmlC_Cupin_sf"/>
</dbReference>
<comment type="caution">
    <text evidence="2">The sequence shown here is derived from an EMBL/GenBank/DDBJ whole genome shotgun (WGS) entry which is preliminary data.</text>
</comment>
<dbReference type="EMBL" id="VKDB01000001">
    <property type="protein sequence ID" value="TSA87742.1"/>
    <property type="molecule type" value="Genomic_DNA"/>
</dbReference>
<evidence type="ECO:0000313" key="2">
    <source>
        <dbReference type="EMBL" id="TSA87742.1"/>
    </source>
</evidence>
<dbReference type="InterPro" id="IPR013096">
    <property type="entry name" value="Cupin_2"/>
</dbReference>
<dbReference type="RefSeq" id="WP_143718961.1">
    <property type="nucleotide sequence ID" value="NZ_VKDB01000001.1"/>
</dbReference>
<reference evidence="2 3" key="1">
    <citation type="submission" date="2019-07" db="EMBL/GenBank/DDBJ databases">
        <title>Deinococcus detaillus sp. nov., isolated from humus soil in Antarctica.</title>
        <authorList>
            <person name="Zhang K."/>
        </authorList>
    </citation>
    <scope>NUCLEOTIDE SEQUENCE [LARGE SCALE GENOMIC DNA]</scope>
    <source>
        <strain evidence="2 3">H1</strain>
    </source>
</reference>
<dbReference type="OrthoDB" id="9802489at2"/>
<dbReference type="SUPFAM" id="SSF51182">
    <property type="entry name" value="RmlC-like cupins"/>
    <property type="match status" value="1"/>
</dbReference>
<accession>A0A553V5K9</accession>
<sequence>MKHSASLELPARPGPEAYFTGPVWMQPLTSEVMRVTFTPGARTAWHTHPHGQTLLIVSGSGRAQKRGGPVMSFQAGDIVTVEAGEEHWHGAAPDSVMSHFALQAGQTVWLDKVTDEDYTG</sequence>
<feature type="domain" description="Cupin type-2" evidence="1">
    <location>
        <begin position="34"/>
        <end position="94"/>
    </location>
</feature>
<keyword evidence="3" id="KW-1185">Reference proteome</keyword>
<name>A0A553V5K9_9DEIO</name>
<gene>
    <name evidence="2" type="ORF">FNU79_00290</name>
</gene>
<dbReference type="AlphaFoldDB" id="A0A553V5K9"/>
<dbReference type="Pfam" id="PF07883">
    <property type="entry name" value="Cupin_2"/>
    <property type="match status" value="1"/>
</dbReference>
<dbReference type="Gene3D" id="2.60.120.10">
    <property type="entry name" value="Jelly Rolls"/>
    <property type="match status" value="1"/>
</dbReference>
<proteinExistence type="predicted"/>
<organism evidence="2 3">
    <name type="scientific">Deinococcus detaillensis</name>
    <dbReference type="NCBI Taxonomy" id="2592048"/>
    <lineage>
        <taxon>Bacteria</taxon>
        <taxon>Thermotogati</taxon>
        <taxon>Deinococcota</taxon>
        <taxon>Deinococci</taxon>
        <taxon>Deinococcales</taxon>
        <taxon>Deinococcaceae</taxon>
        <taxon>Deinococcus</taxon>
    </lineage>
</organism>
<dbReference type="PANTHER" id="PTHR43698:SF1">
    <property type="entry name" value="BLL4564 PROTEIN"/>
    <property type="match status" value="1"/>
</dbReference>
<dbReference type="CDD" id="cd02233">
    <property type="entry name" value="cupin_HNL-like"/>
    <property type="match status" value="1"/>
</dbReference>
<dbReference type="InterPro" id="IPR047263">
    <property type="entry name" value="HNL-like_cupin"/>
</dbReference>